<feature type="compositionally biased region" description="Polar residues" evidence="1">
    <location>
        <begin position="70"/>
        <end position="81"/>
    </location>
</feature>
<keyword evidence="3" id="KW-1185">Reference proteome</keyword>
<sequence length="107" mass="12130">MFQQMEAHMQSTILMGREQIRIGAMTFSIKTASKSPQAKSSTNNTSQDTKCRAPKMSRMADSRLPPVIKGQNTIDSSSSHQEPCRDPYGYEHELPRHVGMFYRQHGN</sequence>
<accession>A0A4Z1EWY3</accession>
<proteinExistence type="predicted"/>
<feature type="compositionally biased region" description="Polar residues" evidence="1">
    <location>
        <begin position="31"/>
        <end position="48"/>
    </location>
</feature>
<dbReference type="Proteomes" id="UP000297777">
    <property type="component" value="Unassembled WGS sequence"/>
</dbReference>
<gene>
    <name evidence="2" type="ORF">BTUL_0072g00150</name>
</gene>
<reference evidence="2 3" key="1">
    <citation type="submission" date="2017-12" db="EMBL/GenBank/DDBJ databases">
        <title>Comparative genomics of Botrytis spp.</title>
        <authorList>
            <person name="Valero-Jimenez C.A."/>
            <person name="Tapia P."/>
            <person name="Veloso J."/>
            <person name="Silva-Moreno E."/>
            <person name="Staats M."/>
            <person name="Valdes J.H."/>
            <person name="Van Kan J.A.L."/>
        </authorList>
    </citation>
    <scope>NUCLEOTIDE SEQUENCE [LARGE SCALE GENOMIC DNA]</scope>
    <source>
        <strain evidence="2 3">Bt9001</strain>
    </source>
</reference>
<organism evidence="2 3">
    <name type="scientific">Botrytis tulipae</name>
    <dbReference type="NCBI Taxonomy" id="87230"/>
    <lineage>
        <taxon>Eukaryota</taxon>
        <taxon>Fungi</taxon>
        <taxon>Dikarya</taxon>
        <taxon>Ascomycota</taxon>
        <taxon>Pezizomycotina</taxon>
        <taxon>Leotiomycetes</taxon>
        <taxon>Helotiales</taxon>
        <taxon>Sclerotiniaceae</taxon>
        <taxon>Botrytis</taxon>
    </lineage>
</organism>
<evidence type="ECO:0000313" key="2">
    <source>
        <dbReference type="EMBL" id="TGO13307.1"/>
    </source>
</evidence>
<evidence type="ECO:0000256" key="1">
    <source>
        <dbReference type="SAM" id="MobiDB-lite"/>
    </source>
</evidence>
<evidence type="ECO:0000313" key="3">
    <source>
        <dbReference type="Proteomes" id="UP000297777"/>
    </source>
</evidence>
<feature type="region of interest" description="Disordered" evidence="1">
    <location>
        <begin position="31"/>
        <end position="90"/>
    </location>
</feature>
<comment type="caution">
    <text evidence="2">The sequence shown here is derived from an EMBL/GenBank/DDBJ whole genome shotgun (WGS) entry which is preliminary data.</text>
</comment>
<name>A0A4Z1EWY3_9HELO</name>
<dbReference type="AlphaFoldDB" id="A0A4Z1EWY3"/>
<protein>
    <submittedName>
        <fullName evidence="2">Uncharacterized protein</fullName>
    </submittedName>
</protein>
<dbReference type="EMBL" id="PQXH01000072">
    <property type="protein sequence ID" value="TGO13307.1"/>
    <property type="molecule type" value="Genomic_DNA"/>
</dbReference>